<feature type="transmembrane region" description="Helical" evidence="2">
    <location>
        <begin position="130"/>
        <end position="152"/>
    </location>
</feature>
<dbReference type="RefSeq" id="WP_209633881.1">
    <property type="nucleotide sequence ID" value="NZ_JAGINW010000001.1"/>
</dbReference>
<gene>
    <name evidence="3" type="ORF">JOF56_000458</name>
</gene>
<keyword evidence="4" id="KW-1185">Reference proteome</keyword>
<organism evidence="3 4">
    <name type="scientific">Kibdelosporangium banguiense</name>
    <dbReference type="NCBI Taxonomy" id="1365924"/>
    <lineage>
        <taxon>Bacteria</taxon>
        <taxon>Bacillati</taxon>
        <taxon>Actinomycetota</taxon>
        <taxon>Actinomycetes</taxon>
        <taxon>Pseudonocardiales</taxon>
        <taxon>Pseudonocardiaceae</taxon>
        <taxon>Kibdelosporangium</taxon>
    </lineage>
</organism>
<accession>A0ABS4T6M9</accession>
<evidence type="ECO:0000313" key="4">
    <source>
        <dbReference type="Proteomes" id="UP001519332"/>
    </source>
</evidence>
<dbReference type="Gene3D" id="1.20.1250.20">
    <property type="entry name" value="MFS general substrate transporter like domains"/>
    <property type="match status" value="1"/>
</dbReference>
<dbReference type="EMBL" id="JAGINW010000001">
    <property type="protein sequence ID" value="MBP2320073.1"/>
    <property type="molecule type" value="Genomic_DNA"/>
</dbReference>
<comment type="caution">
    <text evidence="3">The sequence shown here is derived from an EMBL/GenBank/DDBJ whole genome shotgun (WGS) entry which is preliminary data.</text>
</comment>
<name>A0ABS4T6M9_9PSEU</name>
<evidence type="ECO:0000256" key="2">
    <source>
        <dbReference type="SAM" id="Phobius"/>
    </source>
</evidence>
<keyword evidence="2" id="KW-1133">Transmembrane helix</keyword>
<feature type="transmembrane region" description="Helical" evidence="2">
    <location>
        <begin position="329"/>
        <end position="347"/>
    </location>
</feature>
<feature type="transmembrane region" description="Helical" evidence="2">
    <location>
        <begin position="39"/>
        <end position="62"/>
    </location>
</feature>
<dbReference type="InterPro" id="IPR052524">
    <property type="entry name" value="MFS_Cyanate_Porter"/>
</dbReference>
<evidence type="ECO:0000313" key="3">
    <source>
        <dbReference type="EMBL" id="MBP2320073.1"/>
    </source>
</evidence>
<feature type="transmembrane region" description="Helical" evidence="2">
    <location>
        <begin position="231"/>
        <end position="251"/>
    </location>
</feature>
<sequence length="643" mass="66840">MKQTAPVSTAIVFVLALNLRPAVTSLGAALEDVSLAPGMTAAVGAVLVALPLWASGFGGWITPWLRARIGIHRAVSWALVILGISLIVRVQSGPDVLLAGTAMACLAIAVVGTVLPVLVQPASSRTKASFTLALGTGSTIGALVTPTLVAAFSWQFALAGWALLALVTLQVWQRAPRSSMVIMARALSPRQLFHSRVAWHLTLYFGLVSTLTFLIMGWLPAILRDAGISAGYAGFCLALSMAMGLPMMWLVPFGVHRMRRPGILVVLLAALNGVGVVGLLVAPAVMPWLWSTGLGLGMGGLAMALTTISARAAGNPDITTALSGMVQGLGYFLAGAGALACGLVHSATGSWELPLIMALVVLCGQVWSGVRAARPIVVAPRPLAELEPAKPKPDLTHLNNGVRVTAQAKPEPLNNGVRVTANGDWESVRPEPAHPTNGVRVTAHLEAQPTNGFRVKAMPDPDVTQPVSGVWVAAVDDLESIKSELVQLTNGVRVTATDEPEPDLSPVSNGVRAAVTGESESGRAHLSDGAGDSEVTEPDLSNGVRVTPSADTGPESDLVPATNGVRVTGEMEPVQLELDLILLANGVRITGMDETEPESDFVPLANGVRVTAVVDASIPLPRQPMVGPVRPVALPAETANQEG</sequence>
<dbReference type="InterPro" id="IPR036259">
    <property type="entry name" value="MFS_trans_sf"/>
</dbReference>
<dbReference type="Pfam" id="PF07690">
    <property type="entry name" value="MFS_1"/>
    <property type="match status" value="1"/>
</dbReference>
<feature type="region of interest" description="Disordered" evidence="1">
    <location>
        <begin position="517"/>
        <end position="561"/>
    </location>
</feature>
<dbReference type="InterPro" id="IPR011701">
    <property type="entry name" value="MFS"/>
</dbReference>
<feature type="transmembrane region" description="Helical" evidence="2">
    <location>
        <begin position="74"/>
        <end position="90"/>
    </location>
</feature>
<evidence type="ECO:0000256" key="1">
    <source>
        <dbReference type="SAM" id="MobiDB-lite"/>
    </source>
</evidence>
<dbReference type="PANTHER" id="PTHR23523">
    <property type="match status" value="1"/>
</dbReference>
<keyword evidence="2" id="KW-0812">Transmembrane</keyword>
<dbReference type="SUPFAM" id="SSF103473">
    <property type="entry name" value="MFS general substrate transporter"/>
    <property type="match status" value="1"/>
</dbReference>
<feature type="transmembrane region" description="Helical" evidence="2">
    <location>
        <begin position="197"/>
        <end position="219"/>
    </location>
</feature>
<dbReference type="PANTHER" id="PTHR23523:SF2">
    <property type="entry name" value="2-NITROIMIDAZOLE TRANSPORTER"/>
    <property type="match status" value="1"/>
</dbReference>
<dbReference type="Proteomes" id="UP001519332">
    <property type="component" value="Unassembled WGS sequence"/>
</dbReference>
<feature type="transmembrane region" description="Helical" evidence="2">
    <location>
        <begin position="96"/>
        <end position="118"/>
    </location>
</feature>
<feature type="transmembrane region" description="Helical" evidence="2">
    <location>
        <begin position="288"/>
        <end position="308"/>
    </location>
</feature>
<reference evidence="3 4" key="1">
    <citation type="submission" date="2021-03" db="EMBL/GenBank/DDBJ databases">
        <title>Sequencing the genomes of 1000 actinobacteria strains.</title>
        <authorList>
            <person name="Klenk H.-P."/>
        </authorList>
    </citation>
    <scope>NUCLEOTIDE SEQUENCE [LARGE SCALE GENOMIC DNA]</scope>
    <source>
        <strain evidence="3 4">DSM 46670</strain>
    </source>
</reference>
<protein>
    <submittedName>
        <fullName evidence="3">Cyanate permease</fullName>
    </submittedName>
</protein>
<feature type="transmembrane region" description="Helical" evidence="2">
    <location>
        <begin position="263"/>
        <end position="282"/>
    </location>
</feature>
<feature type="transmembrane region" description="Helical" evidence="2">
    <location>
        <begin position="158"/>
        <end position="176"/>
    </location>
</feature>
<keyword evidence="2" id="KW-0472">Membrane</keyword>
<proteinExistence type="predicted"/>